<protein>
    <submittedName>
        <fullName evidence="3">Indolepyruvate ferredoxin oxidoreductase</fullName>
    </submittedName>
</protein>
<dbReference type="Proteomes" id="UP000035337">
    <property type="component" value="Chromosome"/>
</dbReference>
<dbReference type="PANTHER" id="PTHR43854:SF1">
    <property type="entry name" value="INDOLEPYRUVATE OXIDOREDUCTASE SUBUNIT IORB"/>
    <property type="match status" value="1"/>
</dbReference>
<feature type="domain" description="Pyruvate/ketoisovalerate oxidoreductase catalytic" evidence="2">
    <location>
        <begin position="110"/>
        <end position="160"/>
    </location>
</feature>
<dbReference type="Pfam" id="PF01558">
    <property type="entry name" value="POR"/>
    <property type="match status" value="2"/>
</dbReference>
<evidence type="ECO:0000313" key="4">
    <source>
        <dbReference type="Proteomes" id="UP000035337"/>
    </source>
</evidence>
<dbReference type="SUPFAM" id="SSF53323">
    <property type="entry name" value="Pyruvate-ferredoxin oxidoreductase, PFOR, domain III"/>
    <property type="match status" value="1"/>
</dbReference>
<reference evidence="3 4" key="1">
    <citation type="submission" date="2014-09" db="EMBL/GenBank/DDBJ databases">
        <title>Complete genome sequence of Endomicrobium proavitum.</title>
        <authorList>
            <person name="Zheng H."/>
        </authorList>
    </citation>
    <scope>NUCLEOTIDE SEQUENCE [LARGE SCALE GENOMIC DNA]</scope>
    <source>
        <strain evidence="3 4">Rsa215</strain>
    </source>
</reference>
<feature type="domain" description="Pyruvate/ketoisovalerate oxidoreductase catalytic" evidence="2">
    <location>
        <begin position="15"/>
        <end position="99"/>
    </location>
</feature>
<organism evidence="3 4">
    <name type="scientific">Endomicrobium proavitum</name>
    <dbReference type="NCBI Taxonomy" id="1408281"/>
    <lineage>
        <taxon>Bacteria</taxon>
        <taxon>Pseudomonadati</taxon>
        <taxon>Elusimicrobiota</taxon>
        <taxon>Endomicrobiia</taxon>
        <taxon>Endomicrobiales</taxon>
        <taxon>Endomicrobiaceae</taxon>
        <taxon>Endomicrobium</taxon>
    </lineage>
</organism>
<keyword evidence="3" id="KW-0670">Pyruvate</keyword>
<sequence length="165" mass="18235">MKEKTVINILFCGTGGQGVLTAAEIVSLASMYDGYHTKKSEVHGMAQRGGSVESHVRFACKVCNTVASPLIEEGAANFLVPFYKSERDRLLSFLAPDGVDMLKDLEEANNLPNKKFINTFMLGRLSKHLNITQASWLKALEVGFKGKLIEENRKVFLEAANRIEA</sequence>
<accession>A0A0G3WKU8</accession>
<evidence type="ECO:0000256" key="1">
    <source>
        <dbReference type="ARBA" id="ARBA00023002"/>
    </source>
</evidence>
<dbReference type="GO" id="GO:0016903">
    <property type="term" value="F:oxidoreductase activity, acting on the aldehyde or oxo group of donors"/>
    <property type="evidence" value="ECO:0007669"/>
    <property type="project" value="InterPro"/>
</dbReference>
<dbReference type="Gene3D" id="3.40.920.10">
    <property type="entry name" value="Pyruvate-ferredoxin oxidoreductase, PFOR, domain III"/>
    <property type="match status" value="2"/>
</dbReference>
<dbReference type="OrthoDB" id="9789125at2"/>
<dbReference type="EMBL" id="CP009498">
    <property type="protein sequence ID" value="AKL98495.1"/>
    <property type="molecule type" value="Genomic_DNA"/>
</dbReference>
<name>A0A0G3WKU8_9BACT</name>
<proteinExistence type="predicted"/>
<dbReference type="KEGG" id="epo:Epro_1116"/>
<dbReference type="InterPro" id="IPR002869">
    <property type="entry name" value="Pyrv_flavodox_OxRed_cen"/>
</dbReference>
<gene>
    <name evidence="3" type="ORF">Epro_1116</name>
</gene>
<keyword evidence="1" id="KW-0560">Oxidoreductase</keyword>
<dbReference type="PATRIC" id="fig|1408281.3.peg.1150"/>
<evidence type="ECO:0000313" key="3">
    <source>
        <dbReference type="EMBL" id="AKL98495.1"/>
    </source>
</evidence>
<keyword evidence="4" id="KW-1185">Reference proteome</keyword>
<dbReference type="AlphaFoldDB" id="A0A0G3WKU8"/>
<dbReference type="InterPro" id="IPR019752">
    <property type="entry name" value="Pyrv/ketoisovalerate_OxRed_cat"/>
</dbReference>
<dbReference type="STRING" id="1408281.Epro_1116"/>
<dbReference type="InterPro" id="IPR052198">
    <property type="entry name" value="IorB_Oxidoreductase"/>
</dbReference>
<dbReference type="RefSeq" id="WP_052571087.1">
    <property type="nucleotide sequence ID" value="NZ_CP009498.1"/>
</dbReference>
<dbReference type="PANTHER" id="PTHR43854">
    <property type="entry name" value="INDOLEPYRUVATE OXIDOREDUCTASE SUBUNIT IORB"/>
    <property type="match status" value="1"/>
</dbReference>
<evidence type="ECO:0000259" key="2">
    <source>
        <dbReference type="Pfam" id="PF01558"/>
    </source>
</evidence>